<feature type="non-terminal residue" evidence="1">
    <location>
        <position position="77"/>
    </location>
</feature>
<sequence>MIKLKKLLKEQKFAFDRKFGESLPTLSSVIKKHQSKDEETIVEWSMKVTKSDTIDSKTWRQMKYDLRDQFDELVDIG</sequence>
<dbReference type="AlphaFoldDB" id="A0A382WJV3"/>
<reference evidence="1" key="1">
    <citation type="submission" date="2018-05" db="EMBL/GenBank/DDBJ databases">
        <authorList>
            <person name="Lanie J.A."/>
            <person name="Ng W.-L."/>
            <person name="Kazmierczak K.M."/>
            <person name="Andrzejewski T.M."/>
            <person name="Davidsen T.M."/>
            <person name="Wayne K.J."/>
            <person name="Tettelin H."/>
            <person name="Glass J.I."/>
            <person name="Rusch D."/>
            <person name="Podicherti R."/>
            <person name="Tsui H.-C.T."/>
            <person name="Winkler M.E."/>
        </authorList>
    </citation>
    <scope>NUCLEOTIDE SEQUENCE</scope>
</reference>
<gene>
    <name evidence="1" type="ORF">METZ01_LOCUS411459</name>
</gene>
<dbReference type="EMBL" id="UINC01160129">
    <property type="protein sequence ID" value="SVD58605.1"/>
    <property type="molecule type" value="Genomic_DNA"/>
</dbReference>
<evidence type="ECO:0000313" key="1">
    <source>
        <dbReference type="EMBL" id="SVD58605.1"/>
    </source>
</evidence>
<organism evidence="1">
    <name type="scientific">marine metagenome</name>
    <dbReference type="NCBI Taxonomy" id="408172"/>
    <lineage>
        <taxon>unclassified sequences</taxon>
        <taxon>metagenomes</taxon>
        <taxon>ecological metagenomes</taxon>
    </lineage>
</organism>
<protein>
    <submittedName>
        <fullName evidence="1">Uncharacterized protein</fullName>
    </submittedName>
</protein>
<accession>A0A382WJV3</accession>
<proteinExistence type="predicted"/>
<name>A0A382WJV3_9ZZZZ</name>